<dbReference type="Proteomes" id="UP001642484">
    <property type="component" value="Unassembled WGS sequence"/>
</dbReference>
<sequence>MQPYLVRSHWGDMLTVLSPTERERFASDVLKVVAQQGIPLEADAPLWKQNFYDYLKFPETLELSRLVACCAAALPEGSTQIAQEMPTSFEGLRSMARKVLLQRRRVDRRVSSRSCGFHGRTTGARFTARKWLEAALQGQDLMSDHDSEASTKGSLSGMVWKSMGHWRMETDPSKPNYRVVFLECRGKDLCPFNCTLAWSHAGRLQCQNDTWQADDPNDLPRCIAPCLAETLANGYGERADVLGYLPGFWASPETPPTTTTTGMPCDTVGAQSCLQTVVAITDIQEFCARLPTAVECLKVAGCCQQAQGTIVGSIDSCATGGYTVEDPCTNDMEAQCRVTCAPGLVGAEANNASCTSLKRTPFCMRSQSCCPYWSTLGLDTLASNCTALGYDISDACGASNSFLVANEGAEVRVTCQSPRYANGSSHEDYLCQNSSFELTPPSQSKLQCVDPPCALARNANGTYQCFLDGQLLSLADAAVMQVPLGTSCTLQCSKSFEVPTPPMELHCAYVESDFSDIIYRDPLMVTSTGVPRMVERLADGSLRPAVPQVCEIMTCPLPSVQGLPAVVAGNMPQANASGEILYIECDGLSQFARCSPVCAYGYEVDSLRYLLCDTGTFQGEVRCVKQRCAGSAPWPFGTSGSLSSCTDGLHGQFCEVLCAAGYTRDSNLASYQCEAGQWMVPTTPPCIESSCFAAPVLENAQRLQACANRPAGYECNVTCLSGYQPVGSLRCVRGAYELSGLGCVASAVATRTAQVAAAQVVLVSVSEAEANTTRGRVERSARGLLGLDATVTPAQLATLVAEEVPSISPLDRALALAALQQLSPEAALRAALRTLLTAAIIPEVEAIFPVVEVALTRLDAHGVWANASEVLVQSSPLALAVFVEGERGSLTSSGSWYSLVPSRSTSPAQAAQPPHRRPERPVETETDGASLAAAVLGGAELERIQAAFRAKALEAIHVGDLKPGIELELISALDLQTITWSHVPESLPQTEMDALHLALVSRFGQLLESSAGTSVPSDFDAQWADHASSVAALGALASRVTSLGGSMELVAALAMQGFWTVCADTLLRCQRQEERRWIEAGRASAQLAKWRPGFLNAAEIAAAVPRVSGGGAYLLAGALSTFGVEEQDCQVEDAVWFKELRTENYYNGELLL</sequence>
<feature type="region of interest" description="Disordered" evidence="1">
    <location>
        <begin position="901"/>
        <end position="926"/>
    </location>
</feature>
<comment type="caution">
    <text evidence="2">The sequence shown here is derived from an EMBL/GenBank/DDBJ whole genome shotgun (WGS) entry which is preliminary data.</text>
</comment>
<accession>A0ABP0NY24</accession>
<dbReference type="EMBL" id="CAXAMN010022361">
    <property type="protein sequence ID" value="CAK9068683.1"/>
    <property type="molecule type" value="Genomic_DNA"/>
</dbReference>
<evidence type="ECO:0008006" key="4">
    <source>
        <dbReference type="Google" id="ProtNLM"/>
    </source>
</evidence>
<gene>
    <name evidence="2" type="ORF">CCMP2556_LOCUS33744</name>
</gene>
<keyword evidence="3" id="KW-1185">Reference proteome</keyword>
<protein>
    <recommendedName>
        <fullName evidence="4">Sushi domain-containing protein</fullName>
    </recommendedName>
</protein>
<evidence type="ECO:0000313" key="3">
    <source>
        <dbReference type="Proteomes" id="UP001642484"/>
    </source>
</evidence>
<evidence type="ECO:0000313" key="2">
    <source>
        <dbReference type="EMBL" id="CAK9068683.1"/>
    </source>
</evidence>
<organism evidence="2 3">
    <name type="scientific">Durusdinium trenchii</name>
    <dbReference type="NCBI Taxonomy" id="1381693"/>
    <lineage>
        <taxon>Eukaryota</taxon>
        <taxon>Sar</taxon>
        <taxon>Alveolata</taxon>
        <taxon>Dinophyceae</taxon>
        <taxon>Suessiales</taxon>
        <taxon>Symbiodiniaceae</taxon>
        <taxon>Durusdinium</taxon>
    </lineage>
</organism>
<proteinExistence type="predicted"/>
<name>A0ABP0NY24_9DINO</name>
<evidence type="ECO:0000256" key="1">
    <source>
        <dbReference type="SAM" id="MobiDB-lite"/>
    </source>
</evidence>
<reference evidence="2 3" key="1">
    <citation type="submission" date="2024-02" db="EMBL/GenBank/DDBJ databases">
        <authorList>
            <person name="Chen Y."/>
            <person name="Shah S."/>
            <person name="Dougan E. K."/>
            <person name="Thang M."/>
            <person name="Chan C."/>
        </authorList>
    </citation>
    <scope>NUCLEOTIDE SEQUENCE [LARGE SCALE GENOMIC DNA]</scope>
</reference>